<dbReference type="STRING" id="33007.HMPREF3198_01421"/>
<dbReference type="EMBL" id="PKKO01000002">
    <property type="protein sequence ID" value="PKY72813.1"/>
    <property type="molecule type" value="Genomic_DNA"/>
</dbReference>
<dbReference type="Pfam" id="PF04101">
    <property type="entry name" value="Glyco_tran_28_C"/>
    <property type="match status" value="1"/>
</dbReference>
<name>A0A2I1INW8_9ACTO</name>
<evidence type="ECO:0000313" key="2">
    <source>
        <dbReference type="EMBL" id="PKY72813.1"/>
    </source>
</evidence>
<evidence type="ECO:0000259" key="1">
    <source>
        <dbReference type="Pfam" id="PF04101"/>
    </source>
</evidence>
<dbReference type="RefSeq" id="WP_024330963.1">
    <property type="nucleotide sequence ID" value="NZ_JASOXK010000002.1"/>
</dbReference>
<dbReference type="Proteomes" id="UP000235122">
    <property type="component" value="Unassembled WGS sequence"/>
</dbReference>
<dbReference type="Gene3D" id="3.40.50.2000">
    <property type="entry name" value="Glycogen Phosphorylase B"/>
    <property type="match status" value="1"/>
</dbReference>
<keyword evidence="3" id="KW-1185">Reference proteome</keyword>
<dbReference type="AlphaFoldDB" id="A0A2I1INW8"/>
<reference evidence="2 3" key="1">
    <citation type="submission" date="2017-12" db="EMBL/GenBank/DDBJ databases">
        <title>Phylogenetic diversity of female urinary microbiome.</title>
        <authorList>
            <person name="Thomas-White K."/>
            <person name="Wolfe A.J."/>
        </authorList>
    </citation>
    <scope>NUCLEOTIDE SEQUENCE [LARGE SCALE GENOMIC DNA]</scope>
    <source>
        <strain evidence="2 3">UMB0402</strain>
    </source>
</reference>
<comment type="caution">
    <text evidence="2">The sequence shown here is derived from an EMBL/GenBank/DDBJ whole genome shotgun (WGS) entry which is preliminary data.</text>
</comment>
<gene>
    <name evidence="2" type="ORF">CYJ19_04020</name>
</gene>
<dbReference type="InterPro" id="IPR007235">
    <property type="entry name" value="Glyco_trans_28_C"/>
</dbReference>
<protein>
    <recommendedName>
        <fullName evidence="1">Glycosyl transferase family 28 C-terminal domain-containing protein</fullName>
    </recommendedName>
</protein>
<proteinExistence type="predicted"/>
<dbReference type="GeneID" id="35867740"/>
<dbReference type="GO" id="GO:0016758">
    <property type="term" value="F:hexosyltransferase activity"/>
    <property type="evidence" value="ECO:0007669"/>
    <property type="project" value="InterPro"/>
</dbReference>
<feature type="domain" description="Glycosyl transferase family 28 C-terminal" evidence="1">
    <location>
        <begin position="6"/>
        <end position="138"/>
    </location>
</feature>
<organism evidence="2 3">
    <name type="scientific">Winkia neuii</name>
    <dbReference type="NCBI Taxonomy" id="33007"/>
    <lineage>
        <taxon>Bacteria</taxon>
        <taxon>Bacillati</taxon>
        <taxon>Actinomycetota</taxon>
        <taxon>Actinomycetes</taxon>
        <taxon>Actinomycetales</taxon>
        <taxon>Actinomycetaceae</taxon>
        <taxon>Winkia</taxon>
    </lineage>
</organism>
<accession>A0A2I1INW8</accession>
<sequence>MNNAEVVVMVGTHHLPFDRLVHWADQYAAGSSAKVFVQYGNSVAPTICEGAFSLTQAQMAELRQGAKVLVCHGGPSIMVEWLRSGFRPIVVPRDPALGEHLDEHQILFSQFMASRGWIDLADSSEQLAKLIDEHLNGQAQAVDISGLDSVQAAQNVGRIVEDMVYNRTK</sequence>
<evidence type="ECO:0000313" key="3">
    <source>
        <dbReference type="Proteomes" id="UP000235122"/>
    </source>
</evidence>